<gene>
    <name evidence="11" type="primary">bcsC</name>
    <name evidence="11" type="ORF">EV102420_22_00740</name>
</gene>
<feature type="region of interest" description="Disordered" evidence="8">
    <location>
        <begin position="938"/>
        <end position="965"/>
    </location>
</feature>
<evidence type="ECO:0000256" key="3">
    <source>
        <dbReference type="ARBA" id="ARBA00022729"/>
    </source>
</evidence>
<dbReference type="PRINTS" id="PR01441">
    <property type="entry name" value="CELLSNTHASEC"/>
</dbReference>
<organism evidence="11 12">
    <name type="scientific">Pseudescherichia vulneris NBRC 102420</name>
    <dbReference type="NCBI Taxonomy" id="1115515"/>
    <lineage>
        <taxon>Bacteria</taxon>
        <taxon>Pseudomonadati</taxon>
        <taxon>Pseudomonadota</taxon>
        <taxon>Gammaproteobacteria</taxon>
        <taxon>Enterobacterales</taxon>
        <taxon>Enterobacteriaceae</taxon>
        <taxon>Pseudescherichia</taxon>
    </lineage>
</organism>
<evidence type="ECO:0000256" key="4">
    <source>
        <dbReference type="ARBA" id="ARBA00022737"/>
    </source>
</evidence>
<dbReference type="RefSeq" id="WP_077776554.1">
    <property type="nucleotide sequence ID" value="NZ_BBMZ01000022.1"/>
</dbReference>
<dbReference type="SMART" id="SM00028">
    <property type="entry name" value="TPR"/>
    <property type="match status" value="5"/>
</dbReference>
<comment type="pathway">
    <text evidence="2">Glycan metabolism; bacterial cellulose biosynthesis.</text>
</comment>
<dbReference type="Proteomes" id="UP000029462">
    <property type="component" value="Unassembled WGS sequence"/>
</dbReference>
<evidence type="ECO:0000256" key="7">
    <source>
        <dbReference type="PROSITE-ProRule" id="PRU00339"/>
    </source>
</evidence>
<proteinExistence type="predicted"/>
<evidence type="ECO:0000256" key="8">
    <source>
        <dbReference type="SAM" id="MobiDB-lite"/>
    </source>
</evidence>
<keyword evidence="12" id="KW-1185">Reference proteome</keyword>
<evidence type="ECO:0000256" key="6">
    <source>
        <dbReference type="ARBA" id="ARBA00022916"/>
    </source>
</evidence>
<dbReference type="Gene3D" id="1.25.40.10">
    <property type="entry name" value="Tetratricopeptide repeat domain"/>
    <property type="match status" value="5"/>
</dbReference>
<feature type="signal peptide" evidence="9">
    <location>
        <begin position="1"/>
        <end position="23"/>
    </location>
</feature>
<dbReference type="Pfam" id="PF14559">
    <property type="entry name" value="TPR_19"/>
    <property type="match status" value="2"/>
</dbReference>
<dbReference type="GO" id="GO:0006011">
    <property type="term" value="P:UDP-alpha-D-glucose metabolic process"/>
    <property type="evidence" value="ECO:0007669"/>
    <property type="project" value="InterPro"/>
</dbReference>
<feature type="domain" description="Cellulose synthase operon C C-terminal" evidence="10">
    <location>
        <begin position="806"/>
        <end position="1158"/>
    </location>
</feature>
<keyword evidence="5 7" id="KW-0802">TPR repeat</keyword>
<dbReference type="PROSITE" id="PS50005">
    <property type="entry name" value="TPR"/>
    <property type="match status" value="2"/>
</dbReference>
<evidence type="ECO:0000256" key="5">
    <source>
        <dbReference type="ARBA" id="ARBA00022803"/>
    </source>
</evidence>
<keyword evidence="3 9" id="KW-0732">Signal</keyword>
<reference evidence="11 12" key="1">
    <citation type="submission" date="2014-09" db="EMBL/GenBank/DDBJ databases">
        <title>Whole genome shotgun sequence of Escherichia vulneris NBRC 102420.</title>
        <authorList>
            <person name="Yoshida Y."/>
            <person name="Hosoyama A."/>
            <person name="Tsuchikane K."/>
            <person name="Ohji S."/>
            <person name="Ichikawa N."/>
            <person name="Kimura A."/>
            <person name="Yamazoe A."/>
            <person name="Ezaki T."/>
            <person name="Fujita N."/>
        </authorList>
    </citation>
    <scope>NUCLEOTIDE SEQUENCE [LARGE SCALE GENOMIC DNA]</scope>
    <source>
        <strain evidence="11 12">NBRC 102420</strain>
    </source>
</reference>
<comment type="function">
    <text evidence="1">Required for maximal bacterial cellulose synthesis.</text>
</comment>
<evidence type="ECO:0000259" key="10">
    <source>
        <dbReference type="Pfam" id="PF05420"/>
    </source>
</evidence>
<dbReference type="eggNOG" id="COG0457">
    <property type="taxonomic scope" value="Bacteria"/>
</dbReference>
<dbReference type="GO" id="GO:0030244">
    <property type="term" value="P:cellulose biosynthetic process"/>
    <property type="evidence" value="ECO:0007669"/>
    <property type="project" value="UniProtKB-KW"/>
</dbReference>
<keyword evidence="4" id="KW-0677">Repeat</keyword>
<dbReference type="InterPro" id="IPR008410">
    <property type="entry name" value="BCSC_C"/>
</dbReference>
<dbReference type="EMBL" id="BBMZ01000022">
    <property type="protein sequence ID" value="GAL59753.1"/>
    <property type="molecule type" value="Genomic_DNA"/>
</dbReference>
<dbReference type="NCBIfam" id="NF008520">
    <property type="entry name" value="PRK11447.1"/>
    <property type="match status" value="1"/>
</dbReference>
<name>A0A090V6I1_PSEVU</name>
<dbReference type="AlphaFoldDB" id="A0A090V6I1"/>
<dbReference type="InterPro" id="IPR019734">
    <property type="entry name" value="TPR_rpt"/>
</dbReference>
<dbReference type="STRING" id="1115515.EV102420_22_00740"/>
<feature type="compositionally biased region" description="Gly residues" evidence="8">
    <location>
        <begin position="953"/>
        <end position="965"/>
    </location>
</feature>
<evidence type="ECO:0000256" key="9">
    <source>
        <dbReference type="SAM" id="SignalP"/>
    </source>
</evidence>
<dbReference type="PANTHER" id="PTHR12558">
    <property type="entry name" value="CELL DIVISION CYCLE 16,23,27"/>
    <property type="match status" value="1"/>
</dbReference>
<comment type="caution">
    <text evidence="11">The sequence shown here is derived from an EMBL/GenBank/DDBJ whole genome shotgun (WGS) entry which is preliminary data.</text>
</comment>
<feature type="repeat" description="TPR" evidence="7">
    <location>
        <begin position="386"/>
        <end position="419"/>
    </location>
</feature>
<feature type="chain" id="PRO_5001866499" evidence="9">
    <location>
        <begin position="24"/>
        <end position="1179"/>
    </location>
</feature>
<feature type="repeat" description="TPR" evidence="7">
    <location>
        <begin position="304"/>
        <end position="337"/>
    </location>
</feature>
<keyword evidence="6" id="KW-0135">Cellulose biosynthesis</keyword>
<dbReference type="InterPro" id="IPR011990">
    <property type="entry name" value="TPR-like_helical_dom_sf"/>
</dbReference>
<dbReference type="PANTHER" id="PTHR12558:SF13">
    <property type="entry name" value="CELL DIVISION CYCLE PROTEIN 27 HOMOLOG"/>
    <property type="match status" value="1"/>
</dbReference>
<evidence type="ECO:0000256" key="1">
    <source>
        <dbReference type="ARBA" id="ARBA00003476"/>
    </source>
</evidence>
<evidence type="ECO:0000313" key="11">
    <source>
        <dbReference type="EMBL" id="GAL59753.1"/>
    </source>
</evidence>
<dbReference type="UniPathway" id="UPA00694"/>
<evidence type="ECO:0000256" key="2">
    <source>
        <dbReference type="ARBA" id="ARBA00005186"/>
    </source>
</evidence>
<dbReference type="GO" id="GO:0019867">
    <property type="term" value="C:outer membrane"/>
    <property type="evidence" value="ECO:0007669"/>
    <property type="project" value="InterPro"/>
</dbReference>
<accession>A0A090V6I1</accession>
<dbReference type="SUPFAM" id="SSF48452">
    <property type="entry name" value="TPR-like"/>
    <property type="match status" value="3"/>
</dbReference>
<evidence type="ECO:0000313" key="12">
    <source>
        <dbReference type="Proteomes" id="UP000029462"/>
    </source>
</evidence>
<dbReference type="Pfam" id="PF13432">
    <property type="entry name" value="TPR_16"/>
    <property type="match status" value="1"/>
</dbReference>
<dbReference type="Pfam" id="PF05420">
    <property type="entry name" value="BCSC_C"/>
    <property type="match status" value="1"/>
</dbReference>
<dbReference type="InterPro" id="IPR003921">
    <property type="entry name" value="Cell_synth_C"/>
</dbReference>
<dbReference type="OrthoDB" id="174989at2"/>
<protein>
    <submittedName>
        <fullName evidence="11">Oxidase BcsC</fullName>
    </submittedName>
</protein>
<dbReference type="eggNOG" id="COG3118">
    <property type="taxonomic scope" value="Bacteria"/>
</dbReference>
<sequence length="1179" mass="129823">MRTLTLRLLALSLGIALMPKTYAAPTAQQQQLLEQVRLGESTRREDLVRQSLYRLELIDPNNPEVIAARQRYLLRQGDTAGAQQQLDRLAQLAPDSAAYREAQSAMTLSTAQGRQGLQEARLLATTGHTAEAIAAYDKLLQGNPPDSDLAAEYWTLVAKVPERRNQAITQLKSANSRYPGNPQMQNSLAQLLFANGRSDEGYTVLRQMAKSGTTREAAAAIWYQQIQNMPVSDASVQALQQFLNEFSDGDTVETARATLAKQQQQLADPAFRARSRGLAAVDAGQGGQAIASLQQALSADQNDGETTGALGQAYSQKGDRARAVPLLEKAIALAPQSSNRSKWDSLLQTNRYWLLIQQGDAALKANNPAQAERLYQQARAVDNTDSYAVLGLGDAAVARKDSAAAERYYQQALRMDSSNSNAIRGLANIYRAQSPEKASAWIASLPASQRRSVDDIERSLANDRLAQQAETLENQGRWAQAAEIQRRRLASDPDSVWIAYRLSRDLWSAGQHADADAQMRDLVRRQPNDPTQVYAYSLYLSGNDQDRAALAHLNTLPRSKWDSNMQELASRLEGNQLLETANRLRDSGKESEAEALLKQQPTSTRIDLTLADWAQQRGDYAAARTGYETVLAREPANADARLSLVEVAIAEGNPLAARQQLAAMNEMPQTEPPSINMQRRMALVRAQLGDRVLAQRTYDTIVPEAKTLPPSQDSALVLRDYARFQQANGQPQPALESYNQAMVAAGIAATPARDNDTFTRQTRNDASDDWLKRGLRSDAADLYRQQDLNVTLAHDYWGSSGTGGYSDLKANTTMLQADAPLADGRMFFRTDYVNMNAGSFATDENGLYDPNWGTCGQLSCVNGDKSQSDAGASIAVGWRNDTWAGDIGTTPMGFRVVDIVGGLSYSNDLGPVGYTLDVHRRPISSSLLAFGGQKDASSYYHDPEDPDNDNGNDRGGTGKTWGGVRSTGGGVSLSYDQGEANGVWASLSADSLTGKNVDDNWRVRWMSGYYYKLVNEDNRRLTVGLNNMLWHYEKDLSGYTLGQGGYYSPQKYLSFAVPVTWRQRTENWSWELGGSVSWSHSATRTQATYPKLNLIPDTYRDRAAEEKEFGSKSNGFGYTARALLERRITSNWSIGAAIDIQQAEDYTPSHGMLYVRYSQGGWQGDMDSPPRPLTPHADW</sequence>